<evidence type="ECO:0000256" key="7">
    <source>
        <dbReference type="ARBA" id="ARBA00022801"/>
    </source>
</evidence>
<dbReference type="Gene3D" id="3.40.630.10">
    <property type="entry name" value="Zn peptidases"/>
    <property type="match status" value="1"/>
</dbReference>
<evidence type="ECO:0000256" key="2">
    <source>
        <dbReference type="ARBA" id="ARBA00004477"/>
    </source>
</evidence>
<accession>A0A9Q0S5N6</accession>
<dbReference type="PANTHER" id="PTHR12147:SF22">
    <property type="entry name" value="ENDOPLASMIC RETICULUM METALLOPEPTIDASE 1"/>
    <property type="match status" value="1"/>
</dbReference>
<evidence type="ECO:0000256" key="15">
    <source>
        <dbReference type="SAM" id="Phobius"/>
    </source>
</evidence>
<dbReference type="InterPro" id="IPR007484">
    <property type="entry name" value="Peptidase_M28"/>
</dbReference>
<dbReference type="InterPro" id="IPR048024">
    <property type="entry name" value="Fxna-like_M28_dom"/>
</dbReference>
<dbReference type="FunFam" id="3.40.630.10:FF:000008">
    <property type="entry name" value="Endoplasmic reticulum metallopeptidase 1"/>
    <property type="match status" value="1"/>
</dbReference>
<evidence type="ECO:0000259" key="17">
    <source>
        <dbReference type="Pfam" id="PF22248"/>
    </source>
</evidence>
<dbReference type="OrthoDB" id="76293at2759"/>
<feature type="transmembrane region" description="Helical" evidence="15">
    <location>
        <begin position="589"/>
        <end position="607"/>
    </location>
</feature>
<dbReference type="AlphaFoldDB" id="A0A9Q0S5N6"/>
<feature type="domain" description="Peptidase M28" evidence="16">
    <location>
        <begin position="148"/>
        <end position="342"/>
    </location>
</feature>
<dbReference type="InterPro" id="IPR053973">
    <property type="entry name" value="ERMP1-like_C"/>
</dbReference>
<keyword evidence="4" id="KW-0645">Protease</keyword>
<evidence type="ECO:0000313" key="20">
    <source>
        <dbReference type="Proteomes" id="UP001151699"/>
    </source>
</evidence>
<dbReference type="PANTHER" id="PTHR12147">
    <property type="entry name" value="METALLOPEPTIDASE M28 FAMILY MEMBER"/>
    <property type="match status" value="1"/>
</dbReference>
<evidence type="ECO:0000259" key="18">
    <source>
        <dbReference type="Pfam" id="PF22249"/>
    </source>
</evidence>
<evidence type="ECO:0000256" key="3">
    <source>
        <dbReference type="ARBA" id="ARBA00010918"/>
    </source>
</evidence>
<evidence type="ECO:0000259" key="16">
    <source>
        <dbReference type="Pfam" id="PF04389"/>
    </source>
</evidence>
<feature type="transmembrane region" description="Helical" evidence="15">
    <location>
        <begin position="382"/>
        <end position="400"/>
    </location>
</feature>
<dbReference type="GO" id="GO:0008235">
    <property type="term" value="F:metalloexopeptidase activity"/>
    <property type="evidence" value="ECO:0007669"/>
    <property type="project" value="InterPro"/>
</dbReference>
<protein>
    <recommendedName>
        <fullName evidence="14">FXNA-like protease</fullName>
    </recommendedName>
</protein>
<evidence type="ECO:0000256" key="12">
    <source>
        <dbReference type="ARBA" id="ARBA00023136"/>
    </source>
</evidence>
<dbReference type="Pfam" id="PF22249">
    <property type="entry name" value="ERMP1-TM"/>
    <property type="match status" value="1"/>
</dbReference>
<evidence type="ECO:0000256" key="6">
    <source>
        <dbReference type="ARBA" id="ARBA00022723"/>
    </source>
</evidence>
<keyword evidence="8" id="KW-0256">Endoplasmic reticulum</keyword>
<dbReference type="GO" id="GO:0006508">
    <property type="term" value="P:proteolysis"/>
    <property type="evidence" value="ECO:0007669"/>
    <property type="project" value="UniProtKB-KW"/>
</dbReference>
<keyword evidence="9" id="KW-0862">Zinc</keyword>
<organism evidence="19 20">
    <name type="scientific">Pseudolycoriella hygida</name>
    <dbReference type="NCBI Taxonomy" id="35572"/>
    <lineage>
        <taxon>Eukaryota</taxon>
        <taxon>Metazoa</taxon>
        <taxon>Ecdysozoa</taxon>
        <taxon>Arthropoda</taxon>
        <taxon>Hexapoda</taxon>
        <taxon>Insecta</taxon>
        <taxon>Pterygota</taxon>
        <taxon>Neoptera</taxon>
        <taxon>Endopterygota</taxon>
        <taxon>Diptera</taxon>
        <taxon>Nematocera</taxon>
        <taxon>Sciaroidea</taxon>
        <taxon>Sciaridae</taxon>
        <taxon>Pseudolycoriella</taxon>
    </lineage>
</organism>
<comment type="cofactor">
    <cofactor evidence="1">
        <name>Zn(2+)</name>
        <dbReference type="ChEBI" id="CHEBI:29105"/>
    </cofactor>
</comment>
<feature type="transmembrane region" description="Helical" evidence="15">
    <location>
        <begin position="520"/>
        <end position="539"/>
    </location>
</feature>
<evidence type="ECO:0000256" key="9">
    <source>
        <dbReference type="ARBA" id="ARBA00022833"/>
    </source>
</evidence>
<evidence type="ECO:0000256" key="10">
    <source>
        <dbReference type="ARBA" id="ARBA00022989"/>
    </source>
</evidence>
<comment type="caution">
    <text evidence="19">The sequence shown here is derived from an EMBL/GenBank/DDBJ whole genome shotgun (WGS) entry which is preliminary data.</text>
</comment>
<evidence type="ECO:0000256" key="5">
    <source>
        <dbReference type="ARBA" id="ARBA00022692"/>
    </source>
</evidence>
<evidence type="ECO:0000256" key="14">
    <source>
        <dbReference type="ARBA" id="ARBA00078796"/>
    </source>
</evidence>
<dbReference type="EMBL" id="WJQU01000002">
    <property type="protein sequence ID" value="KAJ6644220.1"/>
    <property type="molecule type" value="Genomic_DNA"/>
</dbReference>
<keyword evidence="5 15" id="KW-0812">Transmembrane</keyword>
<sequence>MTRNCFSTFCEDFFSGFTKRLKNVLYETETTPIWWLPVFVLPWVGLYFLVLLSYTSLPTPILIENELSDSNRFIAERAQILNREFTLIGEKVFGSYENEVLAVNFLKRQLDGIIAERNPIHDITYDVQKSSGSLQIDKATALYSDIQNFVVKFSPAGRTTNNSLLVNTHFDSVPISPGAGDDGIWVSVVLEVIRVLSKQNWTFENSIIFLFNGAEEVKLLGSHMFITQHEFAGSCKAFVNLDSCGTGGREVMFQSTRNNRWMMDYYKSVAMHPTASVLGDELFKGGLIPSDTDFRNFRDFGEIPGLDFAIYRNGYIYHTKYDTDNLIPMSTFQNSGDNMLNLIRAVADSSKLSIPTTDDDGELVFFDFLGWFMISYTATNGIIINVIVCAASCGIILLSMRGIRTKSYISRKLAAQELGKITIVQAVCVLVSLGLLLLLAVIYDAAHRSMSWFSNPWMLFGIYVCPMFFCLGIGPSMYILYRKKTTIHLIYYVQMFLHAQCILLILITLVLTGLGVRSSFILMFDIIFYSTSTLINVLSGLQHKDGVWIITHMLGQVIPFMFFSYYIIFSLDMFIPIQGRTDPSMNPDLIIAISLFGLTLMLGGLLIPTLNLFKHSTYIVSSFLVLFLAFIICMATPLGFPYKEAVSPQRFWIFHTERSFHKLPTATPASNDCLFEIVCGAPVFSTRMFSQSQSSYFVHAEKPNFPTETNLKLLRSEMIRERVKRFEFQVNAPDHMVLTISPLPGHEMIDWSLLDHVPTNIQMWNSYAGDRPTYFVQSAFGSASMNFSVDIQIAFEFDITDASFDAAVIGHYNHYREFETVEFKAFKESFPLYAHITPWISSYNSMVF</sequence>
<feature type="transmembrane region" description="Helical" evidence="15">
    <location>
        <begin position="619"/>
        <end position="640"/>
    </location>
</feature>
<evidence type="ECO:0000256" key="13">
    <source>
        <dbReference type="ARBA" id="ARBA00023180"/>
    </source>
</evidence>
<comment type="similarity">
    <text evidence="3">Belongs to the peptidase M28 family.</text>
</comment>
<keyword evidence="6" id="KW-0479">Metal-binding</keyword>
<name>A0A9Q0S5N6_9DIPT</name>
<keyword evidence="13" id="KW-0325">Glycoprotein</keyword>
<feature type="domain" description="Endoplasmic reticulum metallopeptidase 1/1-A TM" evidence="18">
    <location>
        <begin position="421"/>
        <end position="631"/>
    </location>
</feature>
<keyword evidence="7" id="KW-0378">Hydrolase</keyword>
<keyword evidence="12 15" id="KW-0472">Membrane</keyword>
<feature type="transmembrane region" description="Helical" evidence="15">
    <location>
        <begin position="457"/>
        <end position="480"/>
    </location>
</feature>
<feature type="transmembrane region" description="Helical" evidence="15">
    <location>
        <begin position="546"/>
        <end position="569"/>
    </location>
</feature>
<keyword evidence="10 15" id="KW-1133">Transmembrane helix</keyword>
<keyword evidence="11" id="KW-0482">Metalloprotease</keyword>
<feature type="transmembrane region" description="Helical" evidence="15">
    <location>
        <begin position="489"/>
        <end position="514"/>
    </location>
</feature>
<reference evidence="19" key="1">
    <citation type="submission" date="2022-07" db="EMBL/GenBank/DDBJ databases">
        <authorList>
            <person name="Trinca V."/>
            <person name="Uliana J.V.C."/>
            <person name="Torres T.T."/>
            <person name="Ward R.J."/>
            <person name="Monesi N."/>
        </authorList>
    </citation>
    <scope>NUCLEOTIDE SEQUENCE</scope>
    <source>
        <strain evidence="19">HSMRA1968</strain>
        <tissue evidence="19">Whole embryos</tissue>
    </source>
</reference>
<evidence type="ECO:0000256" key="11">
    <source>
        <dbReference type="ARBA" id="ARBA00023049"/>
    </source>
</evidence>
<feature type="transmembrane region" description="Helical" evidence="15">
    <location>
        <begin position="33"/>
        <end position="54"/>
    </location>
</feature>
<dbReference type="Pfam" id="PF22248">
    <property type="entry name" value="ERMP1_C"/>
    <property type="match status" value="1"/>
</dbReference>
<dbReference type="GO" id="GO:0046872">
    <property type="term" value="F:metal ion binding"/>
    <property type="evidence" value="ECO:0007669"/>
    <property type="project" value="UniProtKB-KW"/>
</dbReference>
<dbReference type="Pfam" id="PF04389">
    <property type="entry name" value="Peptidase_M28"/>
    <property type="match status" value="1"/>
</dbReference>
<evidence type="ECO:0000256" key="4">
    <source>
        <dbReference type="ARBA" id="ARBA00022670"/>
    </source>
</evidence>
<gene>
    <name evidence="19" type="primary">ERMP1</name>
    <name evidence="19" type="ORF">Bhyg_09187</name>
</gene>
<dbReference type="InterPro" id="IPR045175">
    <property type="entry name" value="M28_fam"/>
</dbReference>
<keyword evidence="20" id="KW-1185">Reference proteome</keyword>
<dbReference type="Proteomes" id="UP001151699">
    <property type="component" value="Chromosome B"/>
</dbReference>
<evidence type="ECO:0000256" key="1">
    <source>
        <dbReference type="ARBA" id="ARBA00001947"/>
    </source>
</evidence>
<feature type="transmembrane region" description="Helical" evidence="15">
    <location>
        <begin position="421"/>
        <end position="445"/>
    </location>
</feature>
<comment type="subcellular location">
    <subcellularLocation>
        <location evidence="2">Endoplasmic reticulum membrane</location>
        <topology evidence="2">Multi-pass membrane protein</topology>
    </subcellularLocation>
</comment>
<dbReference type="SUPFAM" id="SSF53187">
    <property type="entry name" value="Zn-dependent exopeptidases"/>
    <property type="match status" value="1"/>
</dbReference>
<dbReference type="GO" id="GO:0005789">
    <property type="term" value="C:endoplasmic reticulum membrane"/>
    <property type="evidence" value="ECO:0007669"/>
    <property type="project" value="UniProtKB-SubCell"/>
</dbReference>
<feature type="domain" description="Endoplasmic reticulum metallopeptidase 1-like C-terminal" evidence="17">
    <location>
        <begin position="665"/>
        <end position="845"/>
    </location>
</feature>
<dbReference type="CDD" id="cd03875">
    <property type="entry name" value="M28_Fxna_like"/>
    <property type="match status" value="1"/>
</dbReference>
<evidence type="ECO:0000256" key="8">
    <source>
        <dbReference type="ARBA" id="ARBA00022824"/>
    </source>
</evidence>
<proteinExistence type="inferred from homology"/>
<evidence type="ECO:0000313" key="19">
    <source>
        <dbReference type="EMBL" id="KAJ6644220.1"/>
    </source>
</evidence>
<dbReference type="InterPro" id="IPR053974">
    <property type="entry name" value="ERMP1_1-A_TM"/>
</dbReference>